<feature type="region of interest" description="Disordered" evidence="1">
    <location>
        <begin position="123"/>
        <end position="148"/>
    </location>
</feature>
<evidence type="ECO:0000313" key="2">
    <source>
        <dbReference type="Proteomes" id="UP000887577"/>
    </source>
</evidence>
<sequence length="296" mass="33750">MKKKIKSKKSDETIEFLQILQQHYHKMLNASRRIDIWDDVLQDCQQNGILLNRDSRFLYRTRWPALTRAAAMKWKNKKSLSKKDEFVIEICRITNPGFCKEVVKEVPKIEESVFNDHNKEYCYSGDEDDGDSGVGGDFDSLDEPRDDDQNDIIKDVVENMIDIVSDCQDAIDSLIEKCDDISASSSSDQGIHIPASVNIDEQQNARFSNPLFGVPPPSTSIYPPLNSPFIYRCFPHFSPSGITTYSPPPSPFIYSRDIEKAQIAALQAYTINCQWATYKFQLEVEALKKFSSSSHV</sequence>
<evidence type="ECO:0000256" key="1">
    <source>
        <dbReference type="SAM" id="MobiDB-lite"/>
    </source>
</evidence>
<proteinExistence type="predicted"/>
<feature type="compositionally biased region" description="Acidic residues" evidence="1">
    <location>
        <begin position="139"/>
        <end position="148"/>
    </location>
</feature>
<dbReference type="WBParaSite" id="PSU_v2.g21370.t1">
    <property type="protein sequence ID" value="PSU_v2.g21370.t1"/>
    <property type="gene ID" value="PSU_v2.g21370"/>
</dbReference>
<dbReference type="AlphaFoldDB" id="A0A914YM16"/>
<evidence type="ECO:0000313" key="3">
    <source>
        <dbReference type="WBParaSite" id="PSU_v2.g21370.t1"/>
    </source>
</evidence>
<organism evidence="2 3">
    <name type="scientific">Panagrolaimus superbus</name>
    <dbReference type="NCBI Taxonomy" id="310955"/>
    <lineage>
        <taxon>Eukaryota</taxon>
        <taxon>Metazoa</taxon>
        <taxon>Ecdysozoa</taxon>
        <taxon>Nematoda</taxon>
        <taxon>Chromadorea</taxon>
        <taxon>Rhabditida</taxon>
        <taxon>Tylenchina</taxon>
        <taxon>Panagrolaimomorpha</taxon>
        <taxon>Panagrolaimoidea</taxon>
        <taxon>Panagrolaimidae</taxon>
        <taxon>Panagrolaimus</taxon>
    </lineage>
</organism>
<keyword evidence="2" id="KW-1185">Reference proteome</keyword>
<accession>A0A914YM16</accession>
<dbReference type="Proteomes" id="UP000887577">
    <property type="component" value="Unplaced"/>
</dbReference>
<reference evidence="3" key="1">
    <citation type="submission" date="2022-11" db="UniProtKB">
        <authorList>
            <consortium name="WormBaseParasite"/>
        </authorList>
    </citation>
    <scope>IDENTIFICATION</scope>
</reference>
<name>A0A914YM16_9BILA</name>
<protein>
    <submittedName>
        <fullName evidence="3">Uncharacterized protein</fullName>
    </submittedName>
</protein>